<reference evidence="1" key="1">
    <citation type="submission" date="2020-11" db="EMBL/GenBank/DDBJ databases">
        <authorList>
            <person name="Whiteford S."/>
        </authorList>
    </citation>
    <scope>NUCLEOTIDE SEQUENCE</scope>
</reference>
<dbReference type="Proteomes" id="UP000653454">
    <property type="component" value="Unassembled WGS sequence"/>
</dbReference>
<evidence type="ECO:0000313" key="1">
    <source>
        <dbReference type="EMBL" id="CAG9107818.1"/>
    </source>
</evidence>
<name>A0A8S4E0T9_PLUXY</name>
<gene>
    <name evidence="1" type="ORF">PLXY2_LOCUS3930</name>
</gene>
<comment type="caution">
    <text evidence="1">The sequence shown here is derived from an EMBL/GenBank/DDBJ whole genome shotgun (WGS) entry which is preliminary data.</text>
</comment>
<evidence type="ECO:0000313" key="2">
    <source>
        <dbReference type="Proteomes" id="UP000653454"/>
    </source>
</evidence>
<accession>A0A8S4E0T9</accession>
<organism evidence="1 2">
    <name type="scientific">Plutella xylostella</name>
    <name type="common">Diamondback moth</name>
    <name type="synonym">Plutella maculipennis</name>
    <dbReference type="NCBI Taxonomy" id="51655"/>
    <lineage>
        <taxon>Eukaryota</taxon>
        <taxon>Metazoa</taxon>
        <taxon>Ecdysozoa</taxon>
        <taxon>Arthropoda</taxon>
        <taxon>Hexapoda</taxon>
        <taxon>Insecta</taxon>
        <taxon>Pterygota</taxon>
        <taxon>Neoptera</taxon>
        <taxon>Endopterygota</taxon>
        <taxon>Lepidoptera</taxon>
        <taxon>Glossata</taxon>
        <taxon>Ditrysia</taxon>
        <taxon>Yponomeutoidea</taxon>
        <taxon>Plutellidae</taxon>
        <taxon>Plutella</taxon>
    </lineage>
</organism>
<proteinExistence type="predicted"/>
<dbReference type="EMBL" id="CAJHNJ030000010">
    <property type="protein sequence ID" value="CAG9107818.1"/>
    <property type="molecule type" value="Genomic_DNA"/>
</dbReference>
<protein>
    <submittedName>
        <fullName evidence="1">(diamondback moth) hypothetical protein</fullName>
    </submittedName>
</protein>
<sequence length="139" mass="15194">MQRDVYRSTCNKRLISEEDVMESSITPLLLCAGGSGGAARARAVCVHGALKLCARVLRLKERRGEKARAIEILQETLSGLQRLLSSEDMEVQERAHDAAALLALVLAATEGDRPVVDIPARSVSIPLQETWRCTTPPRC</sequence>
<keyword evidence="2" id="KW-1185">Reference proteome</keyword>
<dbReference type="AlphaFoldDB" id="A0A8S4E0T9"/>